<feature type="domain" description="DUF4842" evidence="2">
    <location>
        <begin position="474"/>
        <end position="678"/>
    </location>
</feature>
<accession>A0A4V3D1Q5</accession>
<dbReference type="AlphaFoldDB" id="A0A4V3D1Q5"/>
<dbReference type="RefSeq" id="WP_133575021.1">
    <property type="nucleotide sequence ID" value="NZ_SNYC01000003.1"/>
</dbReference>
<name>A0A4V3D1Q5_9SPHI</name>
<dbReference type="PROSITE" id="PS51257">
    <property type="entry name" value="PROKAR_LIPOPROTEIN"/>
    <property type="match status" value="1"/>
</dbReference>
<dbReference type="Pfam" id="PF16130">
    <property type="entry name" value="DUF4842"/>
    <property type="match status" value="1"/>
</dbReference>
<gene>
    <name evidence="3" type="ORF">ATK78_1123</name>
</gene>
<sequence length="692" mass="76901">MNKNLLLITLSTAFLFLIGCKKEISGTEDPSKVAGEKVAPDGFAYQTTKKVDIDVRLLSRNDKPVTGVLVSLYDPANPIIGKEITKVMSDKNGYIRTSIVVPSSLDTIIIDPAYVGLIRNAKAYIQNNSLSAIIGGQQGFSGNIVIQKSVAESKKLSYVMSSGISSIGKNADNAAAYMYSTGDYDALGRPKNLEPVDNIDFSELMKQINHALPERQAVKEKYIATQVPSDLRIEKLADVWITFVHEGADYRNSFAYYTYPTAQKPTKPEDINDIHLIFPNASLKGAVGEGNMLQGDKVKIGRFPAGTSIGFVLLQDAYRGSGVINYGATKFFSTEGLNPETDNRLKRHNVVLNNVAQKTFLIGFEDINRMPNQGSDQDFNDLVVYAQSNPVEAISPVDVPFLDEDIVDTDSDGVPDYLDKYPKDPERAYDRYYPSEDVWGTTGFEDMWPLEGDYDLNDLVISYRYKFAMNSTNFVVDMTAEYKPLAAGAEFQNGFGVQLPILPGQIKNVTGMNISGNYIKLDSKGLESNQRNAVIIPFDNYRNLFGAGTGYINTRPNTAKIESDAVTLLLTFNSPIDDEFTASAPFNPFMISNLERGKEVHLVNHQPTDLANIKLLKSAADDSDAGSGRYYITRENRPFALDFFGPFNYPQESVSITDVYLHFSEWARSGGLKYPDWYENYNGYINTKLIYK</sequence>
<evidence type="ECO:0000259" key="1">
    <source>
        <dbReference type="Pfam" id="PF13448"/>
    </source>
</evidence>
<reference evidence="3 4" key="1">
    <citation type="submission" date="2019-03" db="EMBL/GenBank/DDBJ databases">
        <title>Genomic Encyclopedia of Archaeal and Bacterial Type Strains, Phase II (KMG-II): from individual species to whole genera.</title>
        <authorList>
            <person name="Goeker M."/>
        </authorList>
    </citation>
    <scope>NUCLEOTIDE SEQUENCE [LARGE SCALE GENOMIC DNA]</scope>
    <source>
        <strain evidence="3 4">DSM 19035</strain>
    </source>
</reference>
<comment type="caution">
    <text evidence="3">The sequence shown here is derived from an EMBL/GenBank/DDBJ whole genome shotgun (WGS) entry which is preliminary data.</text>
</comment>
<dbReference type="Proteomes" id="UP000295620">
    <property type="component" value="Unassembled WGS sequence"/>
</dbReference>
<keyword evidence="4" id="KW-1185">Reference proteome</keyword>
<evidence type="ECO:0000313" key="4">
    <source>
        <dbReference type="Proteomes" id="UP000295620"/>
    </source>
</evidence>
<proteinExistence type="predicted"/>
<dbReference type="Pfam" id="PF13448">
    <property type="entry name" value="DUF4114"/>
    <property type="match status" value="1"/>
</dbReference>
<dbReference type="InterPro" id="IPR025193">
    <property type="entry name" value="DUF4114"/>
</dbReference>
<feature type="domain" description="DUF4114" evidence="1">
    <location>
        <begin position="303"/>
        <end position="389"/>
    </location>
</feature>
<evidence type="ECO:0000259" key="2">
    <source>
        <dbReference type="Pfam" id="PF16130"/>
    </source>
</evidence>
<evidence type="ECO:0000313" key="3">
    <source>
        <dbReference type="EMBL" id="TDQ11993.1"/>
    </source>
</evidence>
<dbReference type="OrthoDB" id="1204817at2"/>
<dbReference type="EMBL" id="SNYC01000003">
    <property type="protein sequence ID" value="TDQ11993.1"/>
    <property type="molecule type" value="Genomic_DNA"/>
</dbReference>
<organism evidence="3 4">
    <name type="scientific">Pedobacter metabolipauper</name>
    <dbReference type="NCBI Taxonomy" id="425513"/>
    <lineage>
        <taxon>Bacteria</taxon>
        <taxon>Pseudomonadati</taxon>
        <taxon>Bacteroidota</taxon>
        <taxon>Sphingobacteriia</taxon>
        <taxon>Sphingobacteriales</taxon>
        <taxon>Sphingobacteriaceae</taxon>
        <taxon>Pedobacter</taxon>
    </lineage>
</organism>
<dbReference type="InterPro" id="IPR032295">
    <property type="entry name" value="DUF4842"/>
</dbReference>
<dbReference type="InterPro" id="IPR031025">
    <property type="entry name" value="LruC_dom"/>
</dbReference>
<dbReference type="NCBIfam" id="TIGR04456">
    <property type="entry name" value="LruC_dom"/>
    <property type="match status" value="1"/>
</dbReference>
<protein>
    <submittedName>
        <fullName evidence="3">LruC domain-containing protein</fullName>
    </submittedName>
</protein>